<evidence type="ECO:0000313" key="3">
    <source>
        <dbReference type="Proteomes" id="UP001525968"/>
    </source>
</evidence>
<name>A0ABT2PRH7_9BURK</name>
<protein>
    <submittedName>
        <fullName evidence="2">Pilus assembly protein CpaE</fullName>
    </submittedName>
</protein>
<gene>
    <name evidence="2" type="ORF">N0K08_20800</name>
</gene>
<sequence length="506" mass="54860">MINEPSVQHPTGAPSLSDLLASRALADLPEALPAAALDGSADLDRYLGSNTELPAPQSNPSAMQEQDGPAPFTPADMGNTLLAARVPLLLVHSGLSEGALVQTWMQHVLKGSPAHIARFQDNVLELAQYHQPHAFLIQFDPHCLDAAVALATQLQALYPQIPRLAIGRIKYAQCMLAALRTGVQDFLDIDASIDAAQQALRHLINGTPAAGIRAPRAPQTAIVSARSGLGCSLLAAHLSWHLQARLTRPAPIQPPHGIAAAPAATNPVDPESLTNLLIELSNPGGDCAIYLNTPGEFSFTDAVSQQRRLDLRMAQSALARHDSGLRLLTLTRQTRAPSSTEVEALLKRLSQYFKHIVLDLGANTAPELLKDVLPSASEVWVVCDQSVASVVWTAELLQQLDALQIDRERMRLIVSRHDSSLELSAQQVARQLQLPLLAHIPERRRQLSQVVNQGMLLAPQQKREPYVQAIEQLVAGLLAEHHPDKVLSPTAPASTLSRLLQRMRRN</sequence>
<feature type="compositionally biased region" description="Polar residues" evidence="1">
    <location>
        <begin position="48"/>
        <end position="64"/>
    </location>
</feature>
<dbReference type="InterPro" id="IPR050625">
    <property type="entry name" value="ParA/MinD_ATPase"/>
</dbReference>
<proteinExistence type="predicted"/>
<organism evidence="2 3">
    <name type="scientific">Acidovorax bellezanensis</name>
    <dbReference type="NCBI Taxonomy" id="2976702"/>
    <lineage>
        <taxon>Bacteria</taxon>
        <taxon>Pseudomonadati</taxon>
        <taxon>Pseudomonadota</taxon>
        <taxon>Betaproteobacteria</taxon>
        <taxon>Burkholderiales</taxon>
        <taxon>Comamonadaceae</taxon>
        <taxon>Acidovorax</taxon>
    </lineage>
</organism>
<comment type="caution">
    <text evidence="2">The sequence shown here is derived from an EMBL/GenBank/DDBJ whole genome shotgun (WGS) entry which is preliminary data.</text>
</comment>
<keyword evidence="3" id="KW-1185">Reference proteome</keyword>
<dbReference type="InterPro" id="IPR027417">
    <property type="entry name" value="P-loop_NTPase"/>
</dbReference>
<dbReference type="Proteomes" id="UP001525968">
    <property type="component" value="Unassembled WGS sequence"/>
</dbReference>
<accession>A0ABT2PRH7</accession>
<reference evidence="2 3" key="1">
    <citation type="submission" date="2022-09" db="EMBL/GenBank/DDBJ databases">
        <title>Draft genome of isolate Be4.</title>
        <authorList>
            <person name="Sanchez-Castro I."/>
            <person name="Martinez-Rodriguez P."/>
            <person name="Descostes M."/>
            <person name="Merroun M."/>
        </authorList>
    </citation>
    <scope>NUCLEOTIDE SEQUENCE [LARGE SCALE GENOMIC DNA]</scope>
    <source>
        <strain evidence="2 3">Be4</strain>
    </source>
</reference>
<dbReference type="Gene3D" id="3.40.50.300">
    <property type="entry name" value="P-loop containing nucleotide triphosphate hydrolases"/>
    <property type="match status" value="1"/>
</dbReference>
<dbReference type="SUPFAM" id="SSF52540">
    <property type="entry name" value="P-loop containing nucleoside triphosphate hydrolases"/>
    <property type="match status" value="1"/>
</dbReference>
<dbReference type="PANTHER" id="PTHR43384:SF13">
    <property type="entry name" value="SLR0110 PROTEIN"/>
    <property type="match status" value="1"/>
</dbReference>
<evidence type="ECO:0000256" key="1">
    <source>
        <dbReference type="SAM" id="MobiDB-lite"/>
    </source>
</evidence>
<dbReference type="Gene3D" id="3.40.50.2300">
    <property type="match status" value="1"/>
</dbReference>
<dbReference type="RefSeq" id="WP_261502326.1">
    <property type="nucleotide sequence ID" value="NZ_JAODYH010000015.1"/>
</dbReference>
<feature type="region of interest" description="Disordered" evidence="1">
    <location>
        <begin position="47"/>
        <end position="76"/>
    </location>
</feature>
<dbReference type="EMBL" id="JAODYH010000015">
    <property type="protein sequence ID" value="MCT9813075.1"/>
    <property type="molecule type" value="Genomic_DNA"/>
</dbReference>
<evidence type="ECO:0000313" key="2">
    <source>
        <dbReference type="EMBL" id="MCT9813075.1"/>
    </source>
</evidence>
<dbReference type="PANTHER" id="PTHR43384">
    <property type="entry name" value="SEPTUM SITE-DETERMINING PROTEIN MIND HOMOLOG, CHLOROPLASTIC-RELATED"/>
    <property type="match status" value="1"/>
</dbReference>